<dbReference type="SUPFAM" id="SSF51126">
    <property type="entry name" value="Pectin lyase-like"/>
    <property type="match status" value="1"/>
</dbReference>
<dbReference type="Gene3D" id="2.160.20.10">
    <property type="entry name" value="Single-stranded right-handed beta-helix, Pectin lyase-like"/>
    <property type="match status" value="1"/>
</dbReference>
<name>A0A6P1W723_9BACT</name>
<reference evidence="2 3" key="1">
    <citation type="submission" date="2019-11" db="EMBL/GenBank/DDBJ databases">
        <title>Spirosoma endbachense sp. nov., isolated from a natural salt meadow.</title>
        <authorList>
            <person name="Rojas J."/>
            <person name="Ambika Manirajan B."/>
            <person name="Ratering S."/>
            <person name="Suarez C."/>
            <person name="Geissler-Plaum R."/>
            <person name="Schnell S."/>
        </authorList>
    </citation>
    <scope>NUCLEOTIDE SEQUENCE [LARGE SCALE GENOMIC DNA]</scope>
    <source>
        <strain evidence="2 3">I-24</strain>
    </source>
</reference>
<keyword evidence="3" id="KW-1185">Reference proteome</keyword>
<dbReference type="EMBL" id="CP045997">
    <property type="protein sequence ID" value="QHW00379.1"/>
    <property type="molecule type" value="Genomic_DNA"/>
</dbReference>
<evidence type="ECO:0000313" key="2">
    <source>
        <dbReference type="EMBL" id="QHW00379.1"/>
    </source>
</evidence>
<evidence type="ECO:0008006" key="4">
    <source>
        <dbReference type="Google" id="ProtNLM"/>
    </source>
</evidence>
<keyword evidence="1" id="KW-0732">Signal</keyword>
<accession>A0A6P1W723</accession>
<dbReference type="Proteomes" id="UP000464577">
    <property type="component" value="Chromosome"/>
</dbReference>
<gene>
    <name evidence="2" type="ORF">GJR95_37500</name>
</gene>
<feature type="chain" id="PRO_5026822105" description="Endo-polygalacturonase" evidence="1">
    <location>
        <begin position="22"/>
        <end position="478"/>
    </location>
</feature>
<dbReference type="InterPro" id="IPR012334">
    <property type="entry name" value="Pectin_lyas_fold"/>
</dbReference>
<protein>
    <recommendedName>
        <fullName evidence="4">Endo-polygalacturonase</fullName>
    </recommendedName>
</protein>
<dbReference type="KEGG" id="senf:GJR95_37500"/>
<proteinExistence type="predicted"/>
<evidence type="ECO:0000313" key="3">
    <source>
        <dbReference type="Proteomes" id="UP000464577"/>
    </source>
</evidence>
<sequence length="478" mass="52499">MPRNRFAFIGVWLLMPCTLFAQSLDVYPAPAGIAPSLYFSVRARIGQQPWQPVFIHHSINSLDSLGGLSIGIFSFAGPIELEITSSNQPGSLDNVEVRPKPYGITTQLADGKIFLRLSKPANFVVEVNRSGGASGARQALLISACPIERHAPKATDKGVVYFGPGVHRIGDAYPLKSNTTYYLAGGAYLKGAMRGFGAVENVRICGRGILDSGHQPYQHPLKGLRSNILFEDGRNVTIEGITAMQAGNYQVKYQTKAPNDHFEVDNLKLIGWHQNTDGIHISDMDWKDHPTVGNAPGLRVSVTNSFINANDDALLICDGIQQFEARNCVIWDRGNGATFCLSWGGHQPVDGALIQDCYVIHKEGKNPVFRANHAGEADIKQVTFKNIYIEGNVQTLIGLQTMDHRYDPDPGKGNVHAITFQHIVLEGNCTDNFILGYNPQSRVYDIHLNQIVVGGKRIKSLAQFPLRTNAYTGHVTIR</sequence>
<feature type="signal peptide" evidence="1">
    <location>
        <begin position="1"/>
        <end position="21"/>
    </location>
</feature>
<dbReference type="InterPro" id="IPR011050">
    <property type="entry name" value="Pectin_lyase_fold/virulence"/>
</dbReference>
<organism evidence="2 3">
    <name type="scientific">Spirosoma endbachense</name>
    <dbReference type="NCBI Taxonomy" id="2666025"/>
    <lineage>
        <taxon>Bacteria</taxon>
        <taxon>Pseudomonadati</taxon>
        <taxon>Bacteroidota</taxon>
        <taxon>Cytophagia</taxon>
        <taxon>Cytophagales</taxon>
        <taxon>Cytophagaceae</taxon>
        <taxon>Spirosoma</taxon>
    </lineage>
</organism>
<dbReference type="AlphaFoldDB" id="A0A6P1W723"/>
<evidence type="ECO:0000256" key="1">
    <source>
        <dbReference type="SAM" id="SignalP"/>
    </source>
</evidence>
<dbReference type="RefSeq" id="WP_162390770.1">
    <property type="nucleotide sequence ID" value="NZ_CP045997.1"/>
</dbReference>